<evidence type="ECO:0000313" key="6">
    <source>
        <dbReference type="Proteomes" id="UP000288716"/>
    </source>
</evidence>
<evidence type="ECO:0000256" key="1">
    <source>
        <dbReference type="ARBA" id="ARBA00004173"/>
    </source>
</evidence>
<evidence type="ECO:0008006" key="7">
    <source>
        <dbReference type="Google" id="ProtNLM"/>
    </source>
</evidence>
<gene>
    <name evidence="5" type="ORF">B4U80_04496</name>
</gene>
<dbReference type="AlphaFoldDB" id="A0A443SL84"/>
<dbReference type="EMBL" id="NCKV01001468">
    <property type="protein sequence ID" value="RWS28291.1"/>
    <property type="molecule type" value="Genomic_DNA"/>
</dbReference>
<keyword evidence="2" id="KW-0689">Ribosomal protein</keyword>
<comment type="caution">
    <text evidence="5">The sequence shown here is derived from an EMBL/GenBank/DDBJ whole genome shotgun (WGS) entry which is preliminary data.</text>
</comment>
<keyword evidence="6" id="KW-1185">Reference proteome</keyword>
<comment type="subcellular location">
    <subcellularLocation>
        <location evidence="1">Mitochondrion</location>
    </subcellularLocation>
</comment>
<proteinExistence type="predicted"/>
<reference evidence="5 6" key="1">
    <citation type="journal article" date="2018" name="Gigascience">
        <title>Genomes of trombidid mites reveal novel predicted allergens and laterally-transferred genes associated with secondary metabolism.</title>
        <authorList>
            <person name="Dong X."/>
            <person name="Chaisiri K."/>
            <person name="Xia D."/>
            <person name="Armstrong S.D."/>
            <person name="Fang Y."/>
            <person name="Donnelly M.J."/>
            <person name="Kadowaki T."/>
            <person name="McGarry J.W."/>
            <person name="Darby A.C."/>
            <person name="Makepeace B.L."/>
        </authorList>
    </citation>
    <scope>NUCLEOTIDE SEQUENCE [LARGE SCALE GENOMIC DNA]</scope>
    <source>
        <strain evidence="5">UoL-UT</strain>
    </source>
</reference>
<sequence length="263" mass="31587">MDIFRKCAFLIGPGPIRRTLPYLKSGKLVFKDRVKVMEVHYNRMKRQDVDPLRQLPPNAHKGLVDFYFWYTPQIQYMNPNVQIVRFQELFPNPFIRCWLDDGRDVMFDCYMKPKEDILTQLVKILGKTKEKMAQELSIDWEKQNWTNKGIFGINRERYCMCEIPGQVPCPGVVDLPKAMQGKYKWYLKEELEKWEQDLDAPYDDEKTKVAYKRVYPHLKQPPVDRWEGLEKMEFRKTYPSSTKSGLIKDDFHYYVYDKKDKQE</sequence>
<dbReference type="GO" id="GO:0003735">
    <property type="term" value="F:structural constituent of ribosome"/>
    <property type="evidence" value="ECO:0007669"/>
    <property type="project" value="InterPro"/>
</dbReference>
<dbReference type="GO" id="GO:0005739">
    <property type="term" value="C:mitochondrion"/>
    <property type="evidence" value="ECO:0007669"/>
    <property type="project" value="UniProtKB-SubCell"/>
</dbReference>
<dbReference type="Proteomes" id="UP000288716">
    <property type="component" value="Unassembled WGS sequence"/>
</dbReference>
<dbReference type="OrthoDB" id="5919182at2759"/>
<name>A0A443SL84_9ACAR</name>
<organism evidence="5 6">
    <name type="scientific">Leptotrombidium deliense</name>
    <dbReference type="NCBI Taxonomy" id="299467"/>
    <lineage>
        <taxon>Eukaryota</taxon>
        <taxon>Metazoa</taxon>
        <taxon>Ecdysozoa</taxon>
        <taxon>Arthropoda</taxon>
        <taxon>Chelicerata</taxon>
        <taxon>Arachnida</taxon>
        <taxon>Acari</taxon>
        <taxon>Acariformes</taxon>
        <taxon>Trombidiformes</taxon>
        <taxon>Prostigmata</taxon>
        <taxon>Anystina</taxon>
        <taxon>Parasitengona</taxon>
        <taxon>Trombiculoidea</taxon>
        <taxon>Trombiculidae</taxon>
        <taxon>Leptotrombidium</taxon>
    </lineage>
</organism>
<evidence type="ECO:0000256" key="4">
    <source>
        <dbReference type="ARBA" id="ARBA00023274"/>
    </source>
</evidence>
<dbReference type="VEuPathDB" id="VectorBase:LDEU003745"/>
<dbReference type="PANTHER" id="PTHR13274">
    <property type="entry name" value="MITOCHONDRIAL RIBOSOMAL PROTEIN S25"/>
    <property type="match status" value="1"/>
</dbReference>
<evidence type="ECO:0000256" key="2">
    <source>
        <dbReference type="ARBA" id="ARBA00022980"/>
    </source>
</evidence>
<dbReference type="SUPFAM" id="SSF52833">
    <property type="entry name" value="Thioredoxin-like"/>
    <property type="match status" value="1"/>
</dbReference>
<dbReference type="GO" id="GO:0005840">
    <property type="term" value="C:ribosome"/>
    <property type="evidence" value="ECO:0007669"/>
    <property type="project" value="UniProtKB-KW"/>
</dbReference>
<dbReference type="InterPro" id="IPR040049">
    <property type="entry name" value="Ribosomal_mS25/mL61"/>
</dbReference>
<evidence type="ECO:0000256" key="3">
    <source>
        <dbReference type="ARBA" id="ARBA00023128"/>
    </source>
</evidence>
<dbReference type="STRING" id="299467.A0A443SL84"/>
<keyword evidence="3" id="KW-0496">Mitochondrion</keyword>
<protein>
    <recommendedName>
        <fullName evidence="7">Ribosomal protein/NADH dehydrogenase domain-containing protein</fullName>
    </recommendedName>
</protein>
<dbReference type="PANTHER" id="PTHR13274:SF2">
    <property type="entry name" value="SMALL RIBOSOMAL SUBUNIT PROTEIN MS25"/>
    <property type="match status" value="1"/>
</dbReference>
<dbReference type="InterPro" id="IPR036249">
    <property type="entry name" value="Thioredoxin-like_sf"/>
</dbReference>
<dbReference type="GO" id="GO:1990904">
    <property type="term" value="C:ribonucleoprotein complex"/>
    <property type="evidence" value="ECO:0007669"/>
    <property type="project" value="UniProtKB-KW"/>
</dbReference>
<accession>A0A443SL84</accession>
<keyword evidence="4" id="KW-0687">Ribonucleoprotein</keyword>
<evidence type="ECO:0000313" key="5">
    <source>
        <dbReference type="EMBL" id="RWS28291.1"/>
    </source>
</evidence>